<accession>A0AAV8U969</accession>
<feature type="repeat" description="PPR" evidence="2">
    <location>
        <begin position="212"/>
        <end position="246"/>
    </location>
</feature>
<comment type="caution">
    <text evidence="3">The sequence shown here is derived from an EMBL/GenBank/DDBJ whole genome shotgun (WGS) entry which is preliminary data.</text>
</comment>
<name>A0AAV8U969_9ROSI</name>
<dbReference type="Gene3D" id="1.25.40.10">
    <property type="entry name" value="Tetratricopeptide repeat domain"/>
    <property type="match status" value="3"/>
</dbReference>
<feature type="repeat" description="PPR" evidence="2">
    <location>
        <begin position="142"/>
        <end position="176"/>
    </location>
</feature>
<reference evidence="3 4" key="1">
    <citation type="submission" date="2021-09" db="EMBL/GenBank/DDBJ databases">
        <title>Genomic insights and catalytic innovation underlie evolution of tropane alkaloids biosynthesis.</title>
        <authorList>
            <person name="Wang Y.-J."/>
            <person name="Tian T."/>
            <person name="Huang J.-P."/>
            <person name="Huang S.-X."/>
        </authorList>
    </citation>
    <scope>NUCLEOTIDE SEQUENCE [LARGE SCALE GENOMIC DNA]</scope>
    <source>
        <strain evidence="3">KIB-2018</strain>
        <tissue evidence="3">Leaf</tissue>
    </source>
</reference>
<feature type="repeat" description="PPR" evidence="2">
    <location>
        <begin position="247"/>
        <end position="281"/>
    </location>
</feature>
<dbReference type="InterPro" id="IPR002885">
    <property type="entry name" value="PPR_rpt"/>
</dbReference>
<feature type="repeat" description="PPR" evidence="2">
    <location>
        <begin position="177"/>
        <end position="211"/>
    </location>
</feature>
<dbReference type="PROSITE" id="PS51375">
    <property type="entry name" value="PPR"/>
    <property type="match status" value="4"/>
</dbReference>
<dbReference type="Pfam" id="PF01535">
    <property type="entry name" value="PPR"/>
    <property type="match status" value="1"/>
</dbReference>
<dbReference type="NCBIfam" id="TIGR00756">
    <property type="entry name" value="PPR"/>
    <property type="match status" value="4"/>
</dbReference>
<gene>
    <name evidence="3" type="ORF">K2173_011627</name>
</gene>
<dbReference type="InterPro" id="IPR011990">
    <property type="entry name" value="TPR-like_helical_dom_sf"/>
</dbReference>
<evidence type="ECO:0008006" key="5">
    <source>
        <dbReference type="Google" id="ProtNLM"/>
    </source>
</evidence>
<proteinExistence type="predicted"/>
<dbReference type="AlphaFoldDB" id="A0AAV8U969"/>
<dbReference type="PANTHER" id="PTHR47493:SF3">
    <property type="entry name" value="PENTACOTRIPEPTIDE-REPEAT REGION OF PRORP DOMAIN-CONTAINING PROTEIN"/>
    <property type="match status" value="1"/>
</dbReference>
<dbReference type="Proteomes" id="UP001159364">
    <property type="component" value="Linkage Group LG01"/>
</dbReference>
<sequence>MSKSEAEFPAKAQYNFPLTVGWPWKTVTKLNKTLFSKTHIPKPLATFCSLSFHQPSSPPQDASSTKHTTLLVETYYEHQSLRALLHKLNKKGSLPLRILRDDGDWSKDHFWTVIKFLKRSTRCNEILQVFDVWKEKEKSRINELNYEKIIELLGEDGLMEEAVSAFVEMKSYGLTPSLRMYNSLIHGFARDGKFDCLFFYLNEMKEMNLAPESDTYDGLIKAYGKYEMYDELGMCLKRMEIDGCSPDQVTYNLLITEFARGGLLSRMEKVYHAMRSKKLDLQSSTQIAMLDAYVNFGILEKMEKMLKSVRHSKASLDEELVRKIAGVYIENYMFSRLNDLADDLASQTGRSAIIWCLRLLSHACLLSRKGMDSVIKEMEEARVSWSVTVANIVLLTYLKVKDFTHMRILLSRLSSYRVKPDIVTIGVLFDANSMGFDGARTLETWKRMGLLHKSAELNTDPLVLAAFGKVQFLRNCEEMYSSLQPKDRNNKRWTYYDLIHLVTKHNEQHP</sequence>
<keyword evidence="1" id="KW-0677">Repeat</keyword>
<keyword evidence="4" id="KW-1185">Reference proteome</keyword>
<evidence type="ECO:0000256" key="1">
    <source>
        <dbReference type="ARBA" id="ARBA00022737"/>
    </source>
</evidence>
<dbReference type="EMBL" id="JAIWQS010000001">
    <property type="protein sequence ID" value="KAJ8774378.1"/>
    <property type="molecule type" value="Genomic_DNA"/>
</dbReference>
<evidence type="ECO:0000313" key="3">
    <source>
        <dbReference type="EMBL" id="KAJ8774378.1"/>
    </source>
</evidence>
<protein>
    <recommendedName>
        <fullName evidence="5">Pentatricopeptide repeat-containing protein</fullName>
    </recommendedName>
</protein>
<evidence type="ECO:0000313" key="4">
    <source>
        <dbReference type="Proteomes" id="UP001159364"/>
    </source>
</evidence>
<dbReference type="Pfam" id="PF13812">
    <property type="entry name" value="PPR_3"/>
    <property type="match status" value="1"/>
</dbReference>
<evidence type="ECO:0000256" key="2">
    <source>
        <dbReference type="PROSITE-ProRule" id="PRU00708"/>
    </source>
</evidence>
<organism evidence="3 4">
    <name type="scientific">Erythroxylum novogranatense</name>
    <dbReference type="NCBI Taxonomy" id="1862640"/>
    <lineage>
        <taxon>Eukaryota</taxon>
        <taxon>Viridiplantae</taxon>
        <taxon>Streptophyta</taxon>
        <taxon>Embryophyta</taxon>
        <taxon>Tracheophyta</taxon>
        <taxon>Spermatophyta</taxon>
        <taxon>Magnoliopsida</taxon>
        <taxon>eudicotyledons</taxon>
        <taxon>Gunneridae</taxon>
        <taxon>Pentapetalae</taxon>
        <taxon>rosids</taxon>
        <taxon>fabids</taxon>
        <taxon>Malpighiales</taxon>
        <taxon>Erythroxylaceae</taxon>
        <taxon>Erythroxylum</taxon>
    </lineage>
</organism>
<dbReference type="PANTHER" id="PTHR47493">
    <property type="entry name" value="OS08G0520200 PROTEIN"/>
    <property type="match status" value="1"/>
</dbReference>